<evidence type="ECO:0000256" key="1">
    <source>
        <dbReference type="ARBA" id="ARBA00004141"/>
    </source>
</evidence>
<feature type="transmembrane region" description="Helical" evidence="11">
    <location>
        <begin position="273"/>
        <end position="295"/>
    </location>
</feature>
<feature type="transmembrane region" description="Helical" evidence="11">
    <location>
        <begin position="6"/>
        <end position="31"/>
    </location>
</feature>
<dbReference type="InParanoid" id="A0A1V8T063"/>
<evidence type="ECO:0000256" key="8">
    <source>
        <dbReference type="ARBA" id="ARBA00023136"/>
    </source>
</evidence>
<dbReference type="Gene3D" id="1.10.1620.10">
    <property type="entry name" value="Ribosomal protein L39e"/>
    <property type="match status" value="1"/>
</dbReference>
<evidence type="ECO:0000256" key="4">
    <source>
        <dbReference type="ARBA" id="ARBA00022679"/>
    </source>
</evidence>
<evidence type="ECO:0000256" key="6">
    <source>
        <dbReference type="ARBA" id="ARBA00022980"/>
    </source>
</evidence>
<dbReference type="InterPro" id="IPR029044">
    <property type="entry name" value="Nucleotide-diphossugar_trans"/>
</dbReference>
<dbReference type="SUPFAM" id="SSF48662">
    <property type="entry name" value="Ribosomal protein L39e"/>
    <property type="match status" value="1"/>
</dbReference>
<evidence type="ECO:0000256" key="7">
    <source>
        <dbReference type="ARBA" id="ARBA00022989"/>
    </source>
</evidence>
<evidence type="ECO:0000256" key="9">
    <source>
        <dbReference type="ARBA" id="ARBA00023274"/>
    </source>
</evidence>
<dbReference type="EMBL" id="NAJO01000021">
    <property type="protein sequence ID" value="OQO04651.1"/>
    <property type="molecule type" value="Genomic_DNA"/>
</dbReference>
<dbReference type="InterPro" id="IPR000077">
    <property type="entry name" value="Ribosomal_eL39"/>
</dbReference>
<dbReference type="STRING" id="1507870.A0A1V8T063"/>
<comment type="caution">
    <text evidence="12">The sequence shown here is derived from an EMBL/GenBank/DDBJ whole genome shotgun (WGS) entry which is preliminary data.</text>
</comment>
<dbReference type="OrthoDB" id="3647at2759"/>
<protein>
    <recommendedName>
        <fullName evidence="10">60S ribosomal protein L39</fullName>
    </recommendedName>
</protein>
<dbReference type="FunCoup" id="A0A1V8T063">
    <property type="interactions" value="63"/>
</dbReference>
<dbReference type="HAMAP" id="MF_00629">
    <property type="entry name" value="Ribosomal_eL39"/>
    <property type="match status" value="1"/>
</dbReference>
<proteinExistence type="inferred from homology"/>
<keyword evidence="8 11" id="KW-0472">Membrane</keyword>
<dbReference type="GO" id="GO:0005840">
    <property type="term" value="C:ribosome"/>
    <property type="evidence" value="ECO:0007669"/>
    <property type="project" value="UniProtKB-KW"/>
</dbReference>
<dbReference type="Proteomes" id="UP000192596">
    <property type="component" value="Unassembled WGS sequence"/>
</dbReference>
<comment type="similarity">
    <text evidence="2">Belongs to the glycosyltransferase 32 family.</text>
</comment>
<dbReference type="Gene3D" id="3.90.550.20">
    <property type="match status" value="1"/>
</dbReference>
<gene>
    <name evidence="12" type="ORF">B0A48_09573</name>
</gene>
<dbReference type="AlphaFoldDB" id="A0A1V8T063"/>
<dbReference type="InterPro" id="IPR023626">
    <property type="entry name" value="Ribosomal_eL39_dom_sf"/>
</dbReference>
<comment type="similarity">
    <text evidence="3">Belongs to the eukaryotic ribosomal protein eL39 family.</text>
</comment>
<dbReference type="Pfam" id="PF04488">
    <property type="entry name" value="Gly_transf_sug"/>
    <property type="match status" value="1"/>
</dbReference>
<dbReference type="PANTHER" id="PTHR32385">
    <property type="entry name" value="MANNOSYL PHOSPHORYLINOSITOL CERAMIDE SYNTHASE"/>
    <property type="match status" value="1"/>
</dbReference>
<dbReference type="GO" id="GO:1990904">
    <property type="term" value="C:ribonucleoprotein complex"/>
    <property type="evidence" value="ECO:0007669"/>
    <property type="project" value="UniProtKB-KW"/>
</dbReference>
<keyword evidence="4" id="KW-0808">Transferase</keyword>
<evidence type="ECO:0000256" key="5">
    <source>
        <dbReference type="ARBA" id="ARBA00022692"/>
    </source>
</evidence>
<dbReference type="GO" id="GO:0000030">
    <property type="term" value="F:mannosyltransferase activity"/>
    <property type="evidence" value="ECO:0007669"/>
    <property type="project" value="TreeGrafter"/>
</dbReference>
<dbReference type="InterPro" id="IPR007577">
    <property type="entry name" value="GlycoTrfase_DXD_sugar-bd_CS"/>
</dbReference>
<organism evidence="12 13">
    <name type="scientific">Cryoendolithus antarcticus</name>
    <dbReference type="NCBI Taxonomy" id="1507870"/>
    <lineage>
        <taxon>Eukaryota</taxon>
        <taxon>Fungi</taxon>
        <taxon>Dikarya</taxon>
        <taxon>Ascomycota</taxon>
        <taxon>Pezizomycotina</taxon>
        <taxon>Dothideomycetes</taxon>
        <taxon>Dothideomycetidae</taxon>
        <taxon>Cladosporiales</taxon>
        <taxon>Cladosporiaceae</taxon>
        <taxon>Cryoendolithus</taxon>
    </lineage>
</organism>
<dbReference type="Pfam" id="PF00832">
    <property type="entry name" value="Ribosomal_L39"/>
    <property type="match status" value="1"/>
</dbReference>
<keyword evidence="6" id="KW-0689">Ribosomal protein</keyword>
<name>A0A1V8T063_9PEZI</name>
<evidence type="ECO:0000256" key="10">
    <source>
        <dbReference type="ARBA" id="ARBA00035339"/>
    </source>
</evidence>
<dbReference type="GO" id="GO:0006412">
    <property type="term" value="P:translation"/>
    <property type="evidence" value="ECO:0007669"/>
    <property type="project" value="InterPro"/>
</dbReference>
<evidence type="ECO:0000256" key="3">
    <source>
        <dbReference type="ARBA" id="ARBA00009339"/>
    </source>
</evidence>
<evidence type="ECO:0000313" key="12">
    <source>
        <dbReference type="EMBL" id="OQO04651.1"/>
    </source>
</evidence>
<dbReference type="InterPro" id="IPR051706">
    <property type="entry name" value="Glycosyltransferase_domain"/>
</dbReference>
<keyword evidence="7 11" id="KW-1133">Transmembrane helix</keyword>
<dbReference type="PANTHER" id="PTHR32385:SF20">
    <property type="entry name" value="MANNOSYL PHOSPHORYLINOSITOL CERAMIDE SYNTHASE CSH1-RELATED"/>
    <property type="match status" value="1"/>
</dbReference>
<evidence type="ECO:0000313" key="13">
    <source>
        <dbReference type="Proteomes" id="UP000192596"/>
    </source>
</evidence>
<keyword evidence="13" id="KW-1185">Reference proteome</keyword>
<dbReference type="FunFam" id="3.90.550.20:FF:000001">
    <property type="entry name" value="MIPC synthase subunit (SurA)"/>
    <property type="match status" value="1"/>
</dbReference>
<keyword evidence="9" id="KW-0687">Ribonucleoprotein</keyword>
<dbReference type="FunFam" id="1.10.1620.10:FF:000001">
    <property type="entry name" value="60S ribosomal protein-like L39"/>
    <property type="match status" value="1"/>
</dbReference>
<reference evidence="13" key="1">
    <citation type="submission" date="2017-03" db="EMBL/GenBank/DDBJ databases">
        <title>Genomes of endolithic fungi from Antarctica.</title>
        <authorList>
            <person name="Coleine C."/>
            <person name="Masonjones S."/>
            <person name="Stajich J.E."/>
        </authorList>
    </citation>
    <scope>NUCLEOTIDE SEQUENCE [LARGE SCALE GENOMIC DNA]</scope>
    <source>
        <strain evidence="13">CCFEE 5527</strain>
    </source>
</reference>
<dbReference type="GO" id="GO:0016020">
    <property type="term" value="C:membrane"/>
    <property type="evidence" value="ECO:0007669"/>
    <property type="project" value="UniProtKB-SubCell"/>
</dbReference>
<evidence type="ECO:0000256" key="2">
    <source>
        <dbReference type="ARBA" id="ARBA00009003"/>
    </source>
</evidence>
<dbReference type="SUPFAM" id="SSF53448">
    <property type="entry name" value="Nucleotide-diphospho-sugar transferases"/>
    <property type="match status" value="1"/>
</dbReference>
<dbReference type="GO" id="GO:0003735">
    <property type="term" value="F:structural constituent of ribosome"/>
    <property type="evidence" value="ECO:0007669"/>
    <property type="project" value="InterPro"/>
</dbReference>
<keyword evidence="5 11" id="KW-0812">Transmembrane</keyword>
<comment type="subcellular location">
    <subcellularLocation>
        <location evidence="1">Membrane</location>
        <topology evidence="1">Multi-pass membrane protein</topology>
    </subcellularLocation>
</comment>
<accession>A0A1V8T063</accession>
<dbReference type="GO" id="GO:0051999">
    <property type="term" value="P:mannosyl-inositol phosphorylceramide biosynthetic process"/>
    <property type="evidence" value="ECO:0007669"/>
    <property type="project" value="TreeGrafter"/>
</dbReference>
<sequence>MRRGILLFILLTAAILIFAVSQVWNLLGLLFDSGLSDKILKSELPALNAKPSKDTTQLIPKILHQTYKTETIPEIWEEAQKSCLDLHPAPGWEYKLWTDESSAEFIKEMYPWFWETFESYSYPIQRADAIRYFVLAHFGGVYLDLDDGCARDMAPLLAYPAWVRKTMPTGISNDAMGAVPHHPFFERVIKDIAGYKRSWLLPYITVMGSTGPLFLSVLWRRWSAEGFNVGEGRVRIIFGEEYQGNEWSFFTHHKGDSWHGYDVQLIFWMARHWVVVTAIGWVIGLTVLFVVWYAYQRYLLRGQAGNTRRKPVSSGARWKFWQRADAQTEYELVSRHEIDVLAHESFHRHPHFRQVEFDTHDFKPLPATSKTTTHTEDIETTVNMPSHKSFRTKTKLAKAQKQNRPIPQWIRLKTNNTIRYNAKRRHWRKTRIGI</sequence>
<evidence type="ECO:0000256" key="11">
    <source>
        <dbReference type="SAM" id="Phobius"/>
    </source>
</evidence>